<dbReference type="InterPro" id="IPR011009">
    <property type="entry name" value="Kinase-like_dom_sf"/>
</dbReference>
<dbReference type="VEuPathDB" id="FungiDB:DD237_005785"/>
<dbReference type="InterPro" id="IPR000719">
    <property type="entry name" value="Prot_kinase_dom"/>
</dbReference>
<dbReference type="SUPFAM" id="SSF56112">
    <property type="entry name" value="Protein kinase-like (PK-like)"/>
    <property type="match status" value="1"/>
</dbReference>
<evidence type="ECO:0000256" key="4">
    <source>
        <dbReference type="ARBA" id="ARBA00022777"/>
    </source>
</evidence>
<sequence>MDFYSGGSLFVHLRMEKRFSKQRACFYAAELVLSLAHLHSMLSMYRDLKLENILVDSKGHIAITYFGLSKEER</sequence>
<dbReference type="PANTHER" id="PTHR24351">
    <property type="entry name" value="RIBOSOMAL PROTEIN S6 KINASE"/>
    <property type="match status" value="1"/>
</dbReference>
<evidence type="ECO:0000256" key="2">
    <source>
        <dbReference type="ARBA" id="ARBA00022679"/>
    </source>
</evidence>
<keyword evidence="5" id="KW-0067">ATP-binding</keyword>
<dbReference type="EMBL" id="QKXF01000193">
    <property type="protein sequence ID" value="RQM14650.1"/>
    <property type="molecule type" value="Genomic_DNA"/>
</dbReference>
<dbReference type="PROSITE" id="PS50011">
    <property type="entry name" value="PROTEIN_KINASE_DOM"/>
    <property type="match status" value="1"/>
</dbReference>
<feature type="domain" description="Protein kinase" evidence="6">
    <location>
        <begin position="1"/>
        <end position="73"/>
    </location>
</feature>
<gene>
    <name evidence="7" type="ORF">DD237_005785</name>
</gene>
<dbReference type="GO" id="GO:0004674">
    <property type="term" value="F:protein serine/threonine kinase activity"/>
    <property type="evidence" value="ECO:0007669"/>
    <property type="project" value="UniProtKB-KW"/>
</dbReference>
<keyword evidence="2" id="KW-0808">Transferase</keyword>
<accession>A0A425CCE8</accession>
<evidence type="ECO:0000313" key="7">
    <source>
        <dbReference type="EMBL" id="RQM14650.1"/>
    </source>
</evidence>
<reference evidence="7 8" key="1">
    <citation type="submission" date="2018-06" db="EMBL/GenBank/DDBJ databases">
        <title>Comparative genomics of downy mildews reveals potential adaptations to biotrophy.</title>
        <authorList>
            <person name="Fletcher K."/>
            <person name="Klosterman S.J."/>
            <person name="Derevnina L."/>
            <person name="Martin F."/>
            <person name="Koike S."/>
            <person name="Reyes Chin-Wo S."/>
            <person name="Mou B."/>
            <person name="Michelmore R."/>
        </authorList>
    </citation>
    <scope>NUCLEOTIDE SEQUENCE [LARGE SCALE GENOMIC DNA]</scope>
    <source>
        <strain evidence="7 8">R13</strain>
    </source>
</reference>
<dbReference type="Gene3D" id="1.10.510.10">
    <property type="entry name" value="Transferase(Phosphotransferase) domain 1"/>
    <property type="match status" value="1"/>
</dbReference>
<keyword evidence="4" id="KW-0418">Kinase</keyword>
<name>A0A425CCE8_9STRA</name>
<keyword evidence="1" id="KW-0723">Serine/threonine-protein kinase</keyword>
<evidence type="ECO:0000259" key="6">
    <source>
        <dbReference type="PROSITE" id="PS50011"/>
    </source>
</evidence>
<dbReference type="AlphaFoldDB" id="A0A425CCE8"/>
<dbReference type="Proteomes" id="UP000286097">
    <property type="component" value="Unassembled WGS sequence"/>
</dbReference>
<dbReference type="Pfam" id="PF00069">
    <property type="entry name" value="Pkinase"/>
    <property type="match status" value="1"/>
</dbReference>
<keyword evidence="3" id="KW-0547">Nucleotide-binding</keyword>
<organism evidence="7 8">
    <name type="scientific">Peronospora effusa</name>
    <dbReference type="NCBI Taxonomy" id="542832"/>
    <lineage>
        <taxon>Eukaryota</taxon>
        <taxon>Sar</taxon>
        <taxon>Stramenopiles</taxon>
        <taxon>Oomycota</taxon>
        <taxon>Peronosporomycetes</taxon>
        <taxon>Peronosporales</taxon>
        <taxon>Peronosporaceae</taxon>
        <taxon>Peronospora</taxon>
    </lineage>
</organism>
<evidence type="ECO:0000256" key="5">
    <source>
        <dbReference type="ARBA" id="ARBA00022840"/>
    </source>
</evidence>
<evidence type="ECO:0000313" key="8">
    <source>
        <dbReference type="Proteomes" id="UP000286097"/>
    </source>
</evidence>
<evidence type="ECO:0000256" key="3">
    <source>
        <dbReference type="ARBA" id="ARBA00022741"/>
    </source>
</evidence>
<evidence type="ECO:0000256" key="1">
    <source>
        <dbReference type="ARBA" id="ARBA00022527"/>
    </source>
</evidence>
<proteinExistence type="predicted"/>
<dbReference type="GO" id="GO:0005524">
    <property type="term" value="F:ATP binding"/>
    <property type="evidence" value="ECO:0007669"/>
    <property type="project" value="UniProtKB-KW"/>
</dbReference>
<protein>
    <recommendedName>
        <fullName evidence="6">Protein kinase domain-containing protein</fullName>
    </recommendedName>
</protein>
<comment type="caution">
    <text evidence="7">The sequence shown here is derived from an EMBL/GenBank/DDBJ whole genome shotgun (WGS) entry which is preliminary data.</text>
</comment>